<dbReference type="Proteomes" id="UP001138500">
    <property type="component" value="Unassembled WGS sequence"/>
</dbReference>
<dbReference type="InterPro" id="IPR039327">
    <property type="entry name" value="CON7-like"/>
</dbReference>
<reference evidence="2 3" key="2">
    <citation type="journal article" date="2021" name="Curr. Genet.">
        <title>Genetic response to nitrogen starvation in the aggressive Eucalyptus foliar pathogen Teratosphaeria destructans.</title>
        <authorList>
            <person name="Havenga M."/>
            <person name="Wingfield B.D."/>
            <person name="Wingfield M.J."/>
            <person name="Dreyer L.L."/>
            <person name="Roets F."/>
            <person name="Aylward J."/>
        </authorList>
    </citation>
    <scope>NUCLEOTIDE SEQUENCE [LARGE SCALE GENOMIC DNA]</scope>
    <source>
        <strain evidence="2">CMW44962</strain>
    </source>
</reference>
<evidence type="ECO:0000313" key="3">
    <source>
        <dbReference type="Proteomes" id="UP001138500"/>
    </source>
</evidence>
<dbReference type="AlphaFoldDB" id="A0A9W7SW77"/>
<dbReference type="EMBL" id="RIBY02001090">
    <property type="protein sequence ID" value="KAH9833369.1"/>
    <property type="molecule type" value="Genomic_DNA"/>
</dbReference>
<reference evidence="2 3" key="1">
    <citation type="journal article" date="2018" name="IMA Fungus">
        <title>IMA Genome-F 10: Nine draft genome sequences of Claviceps purpurea s.lat., including C. arundinis, C. humidiphila, and C. cf. spartinae, pseudomolecules for the pitch canker pathogen Fusarium circinatum, draft genome of Davidsoniella eucalypti, Grosmannia galeiformis, Quambalaria eucalypti, and Teratosphaeria destructans.</title>
        <authorList>
            <person name="Wingfield B.D."/>
            <person name="Liu M."/>
            <person name="Nguyen H.D."/>
            <person name="Lane F.A."/>
            <person name="Morgan S.W."/>
            <person name="De Vos L."/>
            <person name="Wilken P.M."/>
            <person name="Duong T.A."/>
            <person name="Aylward J."/>
            <person name="Coetzee M.P."/>
            <person name="Dadej K."/>
            <person name="De Beer Z.W."/>
            <person name="Findlay W."/>
            <person name="Havenga M."/>
            <person name="Kolarik M."/>
            <person name="Menzies J.G."/>
            <person name="Naidoo K."/>
            <person name="Pochopski O."/>
            <person name="Shoukouhi P."/>
            <person name="Santana Q.C."/>
            <person name="Seifert K.A."/>
            <person name="Soal N."/>
            <person name="Steenkamp E.T."/>
            <person name="Tatham C.T."/>
            <person name="van der Nest M.A."/>
            <person name="Wingfield M.J."/>
        </authorList>
    </citation>
    <scope>NUCLEOTIDE SEQUENCE [LARGE SCALE GENOMIC DNA]</scope>
    <source>
        <strain evidence="2">CMW44962</strain>
    </source>
</reference>
<evidence type="ECO:0008006" key="4">
    <source>
        <dbReference type="Google" id="ProtNLM"/>
    </source>
</evidence>
<name>A0A9W7SW77_9PEZI</name>
<accession>A0A9W7SW77</accession>
<organism evidence="2 3">
    <name type="scientific">Teratosphaeria destructans</name>
    <dbReference type="NCBI Taxonomy" id="418781"/>
    <lineage>
        <taxon>Eukaryota</taxon>
        <taxon>Fungi</taxon>
        <taxon>Dikarya</taxon>
        <taxon>Ascomycota</taxon>
        <taxon>Pezizomycotina</taxon>
        <taxon>Dothideomycetes</taxon>
        <taxon>Dothideomycetidae</taxon>
        <taxon>Mycosphaerellales</taxon>
        <taxon>Teratosphaeriaceae</taxon>
        <taxon>Teratosphaeria</taxon>
    </lineage>
</organism>
<dbReference type="OrthoDB" id="5431013at2759"/>
<dbReference type="PANTHER" id="PTHR36167">
    <property type="entry name" value="C2H2 FINGER DOMAIN TRANSCRIPTION FACTOR (EUROFUNG)-RELATED"/>
    <property type="match status" value="1"/>
</dbReference>
<dbReference type="GO" id="GO:0006355">
    <property type="term" value="P:regulation of DNA-templated transcription"/>
    <property type="evidence" value="ECO:0007669"/>
    <property type="project" value="InterPro"/>
</dbReference>
<proteinExistence type="predicted"/>
<evidence type="ECO:0000313" key="2">
    <source>
        <dbReference type="EMBL" id="KAH9833369.1"/>
    </source>
</evidence>
<evidence type="ECO:0000256" key="1">
    <source>
        <dbReference type="SAM" id="Coils"/>
    </source>
</evidence>
<dbReference type="PANTHER" id="PTHR36167:SF3">
    <property type="entry name" value="C2H2 FINGER DOMAIN TRANSCRIPTION FACTOR (EUROFUNG)-RELATED"/>
    <property type="match status" value="1"/>
</dbReference>
<gene>
    <name evidence="2" type="ORF">Tdes44962_MAKER08792</name>
</gene>
<sequence length="179" mass="19559">MAEVLGTAASALQVISIGADLGHALWKYAADFRKAGDDITAIALETDAIVKALRGLQPLLDEPGPHQSTALLRETAEVLSGCRGVFNELKAGLESWTRKGGNGKLPFWVRAQWPFRKQRLVVLQDMLSRYGQVLSLMLAVVQFAEGKKLATKEDLESLQTQLERLTLANQTLATSNETL</sequence>
<protein>
    <recommendedName>
        <fullName evidence="4">Fungal N-terminal domain-containing protein</fullName>
    </recommendedName>
</protein>
<keyword evidence="3" id="KW-1185">Reference proteome</keyword>
<comment type="caution">
    <text evidence="2">The sequence shown here is derived from an EMBL/GenBank/DDBJ whole genome shotgun (WGS) entry which is preliminary data.</text>
</comment>
<keyword evidence="1" id="KW-0175">Coiled coil</keyword>
<feature type="coiled-coil region" evidence="1">
    <location>
        <begin position="141"/>
        <end position="175"/>
    </location>
</feature>